<name>A0ABW2CEG0_9ACTN</name>
<dbReference type="RefSeq" id="WP_206681122.1">
    <property type="nucleotide sequence ID" value="NZ_JBHSXE010000001.1"/>
</dbReference>
<keyword evidence="2" id="KW-1185">Reference proteome</keyword>
<evidence type="ECO:0000313" key="1">
    <source>
        <dbReference type="EMBL" id="MFC6880172.1"/>
    </source>
</evidence>
<dbReference type="Proteomes" id="UP001596380">
    <property type="component" value="Unassembled WGS sequence"/>
</dbReference>
<comment type="caution">
    <text evidence="1">The sequence shown here is derived from an EMBL/GenBank/DDBJ whole genome shotgun (WGS) entry which is preliminary data.</text>
</comment>
<gene>
    <name evidence="1" type="ORF">ACFQKB_10390</name>
</gene>
<organism evidence="1 2">
    <name type="scientific">Actinomadura yumaensis</name>
    <dbReference type="NCBI Taxonomy" id="111807"/>
    <lineage>
        <taxon>Bacteria</taxon>
        <taxon>Bacillati</taxon>
        <taxon>Actinomycetota</taxon>
        <taxon>Actinomycetes</taxon>
        <taxon>Streptosporangiales</taxon>
        <taxon>Thermomonosporaceae</taxon>
        <taxon>Actinomadura</taxon>
    </lineage>
</organism>
<evidence type="ECO:0000313" key="2">
    <source>
        <dbReference type="Proteomes" id="UP001596380"/>
    </source>
</evidence>
<sequence length="119" mass="13211">MFLGKETTSGQSPTLYATDRDSYLVQGWIVTDPTIIGELTLSDSETLVEVPPRLMTHLSKDGMSGHIENLVPPIVHVNNKGNYIIRGARVTDEIAIRKMEIPNHETCVEIPKKIMALLV</sequence>
<dbReference type="EMBL" id="JBHSXS010000004">
    <property type="protein sequence ID" value="MFC6880172.1"/>
    <property type="molecule type" value="Genomic_DNA"/>
</dbReference>
<reference evidence="2" key="1">
    <citation type="journal article" date="2019" name="Int. J. Syst. Evol. Microbiol.">
        <title>The Global Catalogue of Microorganisms (GCM) 10K type strain sequencing project: providing services to taxonomists for standard genome sequencing and annotation.</title>
        <authorList>
            <consortium name="The Broad Institute Genomics Platform"/>
            <consortium name="The Broad Institute Genome Sequencing Center for Infectious Disease"/>
            <person name="Wu L."/>
            <person name="Ma J."/>
        </authorList>
    </citation>
    <scope>NUCLEOTIDE SEQUENCE [LARGE SCALE GENOMIC DNA]</scope>
    <source>
        <strain evidence="2">JCM 3369</strain>
    </source>
</reference>
<protein>
    <submittedName>
        <fullName evidence="1">Uncharacterized protein</fullName>
    </submittedName>
</protein>
<accession>A0ABW2CEG0</accession>
<proteinExistence type="predicted"/>